<accession>A0A150XAN0</accession>
<dbReference type="Pfam" id="PF01370">
    <property type="entry name" value="Epimerase"/>
    <property type="match status" value="1"/>
</dbReference>
<dbReference type="OrthoDB" id="9801773at2"/>
<evidence type="ECO:0000313" key="5">
    <source>
        <dbReference type="Proteomes" id="UP000075606"/>
    </source>
</evidence>
<dbReference type="SUPFAM" id="SSF51735">
    <property type="entry name" value="NAD(P)-binding Rossmann-fold domains"/>
    <property type="match status" value="1"/>
</dbReference>
<keyword evidence="5" id="KW-1185">Reference proteome</keyword>
<dbReference type="InterPro" id="IPR036291">
    <property type="entry name" value="NAD(P)-bd_dom_sf"/>
</dbReference>
<organism evidence="4 5">
    <name type="scientific">Roseivirga spongicola</name>
    <dbReference type="NCBI Taxonomy" id="333140"/>
    <lineage>
        <taxon>Bacteria</taxon>
        <taxon>Pseudomonadati</taxon>
        <taxon>Bacteroidota</taxon>
        <taxon>Cytophagia</taxon>
        <taxon>Cytophagales</taxon>
        <taxon>Roseivirgaceae</taxon>
        <taxon>Roseivirga</taxon>
    </lineage>
</organism>
<evidence type="ECO:0000259" key="3">
    <source>
        <dbReference type="Pfam" id="PF08338"/>
    </source>
</evidence>
<reference evidence="4 5" key="1">
    <citation type="submission" date="2016-01" db="EMBL/GenBank/DDBJ databases">
        <title>Genome sequencing of Roseivirga spongicola UST030701-084.</title>
        <authorList>
            <person name="Selvaratnam C."/>
            <person name="Thevarajoo S."/>
            <person name="Goh K.M."/>
            <person name="Ee R."/>
            <person name="Chan K.-G."/>
            <person name="Chong C.S."/>
        </authorList>
    </citation>
    <scope>NUCLEOTIDE SEQUENCE [LARGE SCALE GENOMIC DNA]</scope>
    <source>
        <strain evidence="4 5">UST030701-084</strain>
    </source>
</reference>
<feature type="domain" description="DUF1731" evidence="3">
    <location>
        <begin position="250"/>
        <end position="300"/>
    </location>
</feature>
<evidence type="ECO:0000259" key="2">
    <source>
        <dbReference type="Pfam" id="PF01370"/>
    </source>
</evidence>
<evidence type="ECO:0000313" key="4">
    <source>
        <dbReference type="EMBL" id="KYG75746.1"/>
    </source>
</evidence>
<dbReference type="EMBL" id="LRPC01000012">
    <property type="protein sequence ID" value="KYG75746.1"/>
    <property type="molecule type" value="Genomic_DNA"/>
</dbReference>
<comment type="caution">
    <text evidence="4">The sequence shown here is derived from an EMBL/GenBank/DDBJ whole genome shotgun (WGS) entry which is preliminary data.</text>
</comment>
<sequence length="303" mass="33625">MKRKVVIFGGTGFLGLSLADYLTDRSFGVVLVARKRVVTQHKLLLWDGHSLGDWADEFNDAFGIINLAGRSVDCVKTPDNCDLILRSRVESVRIIGCALAKAKTCPKVWIQMSTAHIYGDPPFRFCDEEAPLGYGLAPQVGKAWETEFDKYLNKETRGVILRTGFVIGKNGGALQSLSRLVKLGLGGKAGEGKQGMSWIHQTDFNEIVFQALMNSGFSGVYNITSPNPVSNKEFMKSLRKTMKVPFGLSAPEFITRLGAKYIFKTDPELALYGRFVTPDRLLAEGFKFKFPDLNQALQDLLMQ</sequence>
<dbReference type="NCBIfam" id="TIGR01777">
    <property type="entry name" value="yfcH"/>
    <property type="match status" value="1"/>
</dbReference>
<dbReference type="AlphaFoldDB" id="A0A150XAN0"/>
<name>A0A150XAN0_9BACT</name>
<comment type="similarity">
    <text evidence="1">Belongs to the NAD(P)-dependent epimerase/dehydratase family. SDR39U1 subfamily.</text>
</comment>
<dbReference type="InterPro" id="IPR001509">
    <property type="entry name" value="Epimerase_deHydtase"/>
</dbReference>
<feature type="domain" description="NAD-dependent epimerase/dehydratase" evidence="2">
    <location>
        <begin position="5"/>
        <end position="223"/>
    </location>
</feature>
<dbReference type="Pfam" id="PF08338">
    <property type="entry name" value="DUF1731"/>
    <property type="match status" value="1"/>
</dbReference>
<dbReference type="PANTHER" id="PTHR11092">
    <property type="entry name" value="SUGAR NUCLEOTIDE EPIMERASE RELATED"/>
    <property type="match status" value="1"/>
</dbReference>
<gene>
    <name evidence="4" type="ORF">AWW68_07880</name>
</gene>
<dbReference type="Gene3D" id="3.40.50.720">
    <property type="entry name" value="NAD(P)-binding Rossmann-like Domain"/>
    <property type="match status" value="1"/>
</dbReference>
<dbReference type="InterPro" id="IPR013549">
    <property type="entry name" value="DUF1731"/>
</dbReference>
<dbReference type="PANTHER" id="PTHR11092:SF0">
    <property type="entry name" value="EPIMERASE FAMILY PROTEIN SDR39U1"/>
    <property type="match status" value="1"/>
</dbReference>
<dbReference type="InterPro" id="IPR010099">
    <property type="entry name" value="SDR39U1"/>
</dbReference>
<dbReference type="RefSeq" id="WP_068219540.1">
    <property type="nucleotide sequence ID" value="NZ_LRPC01000012.1"/>
</dbReference>
<dbReference type="STRING" id="333140.AWW68_07880"/>
<proteinExistence type="inferred from homology"/>
<protein>
    <submittedName>
        <fullName evidence="4">Epimerase</fullName>
    </submittedName>
</protein>
<evidence type="ECO:0000256" key="1">
    <source>
        <dbReference type="ARBA" id="ARBA00009353"/>
    </source>
</evidence>
<dbReference type="Proteomes" id="UP000075606">
    <property type="component" value="Unassembled WGS sequence"/>
</dbReference>